<evidence type="ECO:0000313" key="5">
    <source>
        <dbReference type="Proteomes" id="UP000593562"/>
    </source>
</evidence>
<dbReference type="InterPro" id="IPR000215">
    <property type="entry name" value="Serpin_fam"/>
</dbReference>
<dbReference type="PANTHER" id="PTHR11461">
    <property type="entry name" value="SERINE PROTEASE INHIBITOR, SERPIN"/>
    <property type="match status" value="1"/>
</dbReference>
<dbReference type="Proteomes" id="UP000593562">
    <property type="component" value="Unassembled WGS sequence"/>
</dbReference>
<evidence type="ECO:0000313" key="4">
    <source>
        <dbReference type="EMBL" id="KAF5729094.1"/>
    </source>
</evidence>
<dbReference type="Gene3D" id="3.30.497.10">
    <property type="entry name" value="Antithrombin, subunit I, domain 2"/>
    <property type="match status" value="1"/>
</dbReference>
<dbReference type="InterPro" id="IPR036186">
    <property type="entry name" value="Serpin_sf"/>
</dbReference>
<dbReference type="EMBL" id="JAAARO010000021">
    <property type="protein sequence ID" value="KAF5729094.1"/>
    <property type="molecule type" value="Genomic_DNA"/>
</dbReference>
<evidence type="ECO:0000256" key="2">
    <source>
        <dbReference type="RuleBase" id="RU000411"/>
    </source>
</evidence>
<dbReference type="Gene3D" id="2.30.39.10">
    <property type="entry name" value="Alpha-1-antitrypsin, domain 1"/>
    <property type="match status" value="1"/>
</dbReference>
<proteinExistence type="inferred from homology"/>
<dbReference type="InterPro" id="IPR023796">
    <property type="entry name" value="Serpin_dom"/>
</dbReference>
<reference evidence="4 5" key="1">
    <citation type="journal article" date="2020" name="Nat. Commun.">
        <title>Genome of Tripterygium wilfordii and identification of cytochrome P450 involved in triptolide biosynthesis.</title>
        <authorList>
            <person name="Tu L."/>
            <person name="Su P."/>
            <person name="Zhang Z."/>
            <person name="Gao L."/>
            <person name="Wang J."/>
            <person name="Hu T."/>
            <person name="Zhou J."/>
            <person name="Zhang Y."/>
            <person name="Zhao Y."/>
            <person name="Liu Y."/>
            <person name="Song Y."/>
            <person name="Tong Y."/>
            <person name="Lu Y."/>
            <person name="Yang J."/>
            <person name="Xu C."/>
            <person name="Jia M."/>
            <person name="Peters R.J."/>
            <person name="Huang L."/>
            <person name="Gao W."/>
        </authorList>
    </citation>
    <scope>NUCLEOTIDE SEQUENCE [LARGE SCALE GENOMIC DNA]</scope>
    <source>
        <strain evidence="5">cv. XIE 37</strain>
        <tissue evidence="4">Leaf</tissue>
    </source>
</reference>
<evidence type="ECO:0000256" key="1">
    <source>
        <dbReference type="ARBA" id="ARBA00009500"/>
    </source>
</evidence>
<dbReference type="GO" id="GO:0005615">
    <property type="term" value="C:extracellular space"/>
    <property type="evidence" value="ECO:0007669"/>
    <property type="project" value="InterPro"/>
</dbReference>
<dbReference type="PROSITE" id="PS00284">
    <property type="entry name" value="SERPIN"/>
    <property type="match status" value="1"/>
</dbReference>
<dbReference type="AlphaFoldDB" id="A0A7J7C4P6"/>
<dbReference type="SUPFAM" id="SSF56574">
    <property type="entry name" value="Serpins"/>
    <property type="match status" value="1"/>
</dbReference>
<keyword evidence="5" id="KW-1185">Reference proteome</keyword>
<protein>
    <recommendedName>
        <fullName evidence="3">Serpin domain-containing protein</fullName>
    </recommendedName>
</protein>
<dbReference type="CDD" id="cd02043">
    <property type="entry name" value="serpinP_plants"/>
    <property type="match status" value="1"/>
</dbReference>
<comment type="similarity">
    <text evidence="1 2">Belongs to the serpin family.</text>
</comment>
<organism evidence="4 5">
    <name type="scientific">Tripterygium wilfordii</name>
    <name type="common">Thunder God vine</name>
    <dbReference type="NCBI Taxonomy" id="458696"/>
    <lineage>
        <taxon>Eukaryota</taxon>
        <taxon>Viridiplantae</taxon>
        <taxon>Streptophyta</taxon>
        <taxon>Embryophyta</taxon>
        <taxon>Tracheophyta</taxon>
        <taxon>Spermatophyta</taxon>
        <taxon>Magnoliopsida</taxon>
        <taxon>eudicotyledons</taxon>
        <taxon>Gunneridae</taxon>
        <taxon>Pentapetalae</taxon>
        <taxon>rosids</taxon>
        <taxon>fabids</taxon>
        <taxon>Celastrales</taxon>
        <taxon>Celastraceae</taxon>
        <taxon>Tripterygium</taxon>
    </lineage>
</organism>
<dbReference type="InterPro" id="IPR042178">
    <property type="entry name" value="Serpin_sf_1"/>
</dbReference>
<dbReference type="InterPro" id="IPR023795">
    <property type="entry name" value="Serpin_CS"/>
</dbReference>
<dbReference type="InterPro" id="IPR042185">
    <property type="entry name" value="Serpin_sf_2"/>
</dbReference>
<feature type="domain" description="Serpin" evidence="3">
    <location>
        <begin position="25"/>
        <end position="395"/>
    </location>
</feature>
<dbReference type="Pfam" id="PF00079">
    <property type="entry name" value="Serpin"/>
    <property type="match status" value="1"/>
</dbReference>
<name>A0A7J7C4P6_TRIWF</name>
<dbReference type="InParanoid" id="A0A7J7C4P6"/>
<dbReference type="GO" id="GO:0004867">
    <property type="term" value="F:serine-type endopeptidase inhibitor activity"/>
    <property type="evidence" value="ECO:0007669"/>
    <property type="project" value="InterPro"/>
</dbReference>
<comment type="caution">
    <text evidence="4">The sequence shown here is derived from an EMBL/GenBank/DDBJ whole genome shotgun (WGS) entry which is preliminary data.</text>
</comment>
<accession>A0A7J7C4P6</accession>
<dbReference type="PANTHER" id="PTHR11461:SF211">
    <property type="entry name" value="GH10112P-RELATED"/>
    <property type="match status" value="1"/>
</dbReference>
<dbReference type="OrthoDB" id="1063785at2759"/>
<dbReference type="SMART" id="SM00093">
    <property type="entry name" value="SERPIN"/>
    <property type="match status" value="1"/>
</dbReference>
<sequence length="398" mass="44607">MKKTPQASYSRVFCDTMKSHTARSMEISERLLSNEEEHNVVFSPLSIQMLLSLIAAGSKGSTQDQFLGFLNSKSKDDLCSFSSDLTSSILFDGTSIGGPCLCFSNGVWIDKSVTLKPSVKHVVDNFYKAALELVDFRTEPDEVRYQINLWAEKETKGLIKDILPVGSVDLLTRLVLANALYFKGVWNKKFDASSTKDREFHLLNGSSVYVPFMTNSKNQFVKVFDGFKVLRLPYRQGQDKRRFSLYIFLPDARDGLPALVRKLGSEYGFLDLHLPDELVEVGDFWIPKFKVSFQFEASKLLKELGLVLEGADLTEMANCTGEEKLKISAIYHKGFIEVNEEGTKAAAVSSSGDMGCCLMTIEIQRIDFVADHPFLFVIREDITGAYLFVGQLLNPPSD</sequence>
<evidence type="ECO:0000259" key="3">
    <source>
        <dbReference type="SMART" id="SM00093"/>
    </source>
</evidence>
<gene>
    <name evidence="4" type="ORF">HS088_TW21G01251</name>
</gene>